<accession>A0A1Y2ICP5</accession>
<reference evidence="3 4" key="1">
    <citation type="journal article" date="2015" name="Biotechnol. Biofuels">
        <title>Enhanced degradation of softwood versus hardwood by the white-rot fungus Pycnoporus coccineus.</title>
        <authorList>
            <person name="Couturier M."/>
            <person name="Navarro D."/>
            <person name="Chevret D."/>
            <person name="Henrissat B."/>
            <person name="Piumi F."/>
            <person name="Ruiz-Duenas F.J."/>
            <person name="Martinez A.T."/>
            <person name="Grigoriev I.V."/>
            <person name="Riley R."/>
            <person name="Lipzen A."/>
            <person name="Berrin J.G."/>
            <person name="Master E.R."/>
            <person name="Rosso M.N."/>
        </authorList>
    </citation>
    <scope>NUCLEOTIDE SEQUENCE [LARGE SCALE GENOMIC DNA]</scope>
    <source>
        <strain evidence="3 4">BRFM310</strain>
    </source>
</reference>
<protein>
    <submittedName>
        <fullName evidence="3">Uncharacterized protein</fullName>
    </submittedName>
</protein>
<name>A0A1Y2ICP5_TRAC3</name>
<evidence type="ECO:0000313" key="4">
    <source>
        <dbReference type="Proteomes" id="UP000193067"/>
    </source>
</evidence>
<evidence type="ECO:0000313" key="3">
    <source>
        <dbReference type="EMBL" id="OSC98898.1"/>
    </source>
</evidence>
<evidence type="ECO:0000256" key="1">
    <source>
        <dbReference type="SAM" id="MobiDB-lite"/>
    </source>
</evidence>
<organism evidence="3 4">
    <name type="scientific">Trametes coccinea (strain BRFM310)</name>
    <name type="common">Pycnoporus coccineus</name>
    <dbReference type="NCBI Taxonomy" id="1353009"/>
    <lineage>
        <taxon>Eukaryota</taxon>
        <taxon>Fungi</taxon>
        <taxon>Dikarya</taxon>
        <taxon>Basidiomycota</taxon>
        <taxon>Agaricomycotina</taxon>
        <taxon>Agaricomycetes</taxon>
        <taxon>Polyporales</taxon>
        <taxon>Polyporaceae</taxon>
        <taxon>Trametes</taxon>
    </lineage>
</organism>
<feature type="transmembrane region" description="Helical" evidence="2">
    <location>
        <begin position="58"/>
        <end position="81"/>
    </location>
</feature>
<feature type="transmembrane region" description="Helical" evidence="2">
    <location>
        <begin position="12"/>
        <end position="38"/>
    </location>
</feature>
<keyword evidence="2" id="KW-0812">Transmembrane</keyword>
<keyword evidence="4" id="KW-1185">Reference proteome</keyword>
<keyword evidence="2" id="KW-0472">Membrane</keyword>
<keyword evidence="2" id="KW-1133">Transmembrane helix</keyword>
<evidence type="ECO:0000256" key="2">
    <source>
        <dbReference type="SAM" id="Phobius"/>
    </source>
</evidence>
<dbReference type="EMBL" id="KZ084133">
    <property type="protein sequence ID" value="OSC98898.1"/>
    <property type="molecule type" value="Genomic_DNA"/>
</dbReference>
<dbReference type="Proteomes" id="UP000193067">
    <property type="component" value="Unassembled WGS sequence"/>
</dbReference>
<proteinExistence type="predicted"/>
<dbReference type="PROSITE" id="PS51257">
    <property type="entry name" value="PROKAR_LIPOPROTEIN"/>
    <property type="match status" value="1"/>
</dbReference>
<gene>
    <name evidence="3" type="ORF">PYCCODRAFT_908900</name>
</gene>
<feature type="region of interest" description="Disordered" evidence="1">
    <location>
        <begin position="162"/>
        <end position="194"/>
    </location>
</feature>
<sequence length="194" mass="21670">MKTPPYIPTPPTLFLFFPSSCSLYISGLSLCSCIFSCISSLSLRIRIDITILLDGVDLQYSLCIALHLYIILVSLGILRLMSVPFPATPTRTTGMVGNGMRFRHVASRTTIRVFPTSAANSTAHAAIPDLHTRRSRTLCPEDHTVAFKITYNIATPYDMPARRRSEGDAVLRDHPRTPPERRSARDPQDQSRPR</sequence>
<dbReference type="AlphaFoldDB" id="A0A1Y2ICP5"/>